<gene>
    <name evidence="1" type="ORF">LTS18_002898</name>
</gene>
<organism evidence="1 2">
    <name type="scientific">Coniosporium uncinatum</name>
    <dbReference type="NCBI Taxonomy" id="93489"/>
    <lineage>
        <taxon>Eukaryota</taxon>
        <taxon>Fungi</taxon>
        <taxon>Dikarya</taxon>
        <taxon>Ascomycota</taxon>
        <taxon>Pezizomycotina</taxon>
        <taxon>Dothideomycetes</taxon>
        <taxon>Dothideomycetes incertae sedis</taxon>
        <taxon>Coniosporium</taxon>
    </lineage>
</organism>
<reference evidence="1" key="1">
    <citation type="submission" date="2024-09" db="EMBL/GenBank/DDBJ databases">
        <title>Black Yeasts Isolated from many extreme environments.</title>
        <authorList>
            <person name="Coleine C."/>
            <person name="Stajich J.E."/>
            <person name="Selbmann L."/>
        </authorList>
    </citation>
    <scope>NUCLEOTIDE SEQUENCE</scope>
    <source>
        <strain evidence="1">CCFEE 5737</strain>
    </source>
</reference>
<keyword evidence="2" id="KW-1185">Reference proteome</keyword>
<evidence type="ECO:0000313" key="1">
    <source>
        <dbReference type="EMBL" id="KAK3080183.1"/>
    </source>
</evidence>
<evidence type="ECO:0000313" key="2">
    <source>
        <dbReference type="Proteomes" id="UP001186974"/>
    </source>
</evidence>
<accession>A0ACC3DTT2</accession>
<proteinExistence type="predicted"/>
<dbReference type="Proteomes" id="UP001186974">
    <property type="component" value="Unassembled WGS sequence"/>
</dbReference>
<name>A0ACC3DTT2_9PEZI</name>
<sequence length="602" mass="67157">MALTNKPSTAVLDLAIVGAGVYGLAVASTHLSSHPDADITILDSAPTVGGVWAKHRLYPGLKSNNVVGRYEFSDFPMWTRRYGVTAGQHIPGEVIYQYLEDYSAAQGLRQYLRCDTRVTSISERADGIWELTLAKAMLDGQADVADNSVQESVILTEKLVIATGVTSEPFIPMYPGSKEFGTPIVHSKDFAQHRSLVESSSSVTVLGGAKSAWDIAHAFAVAGVHVDMIIRESGHGPVWMSPALVTPLKRYLEELVLTRFLTWFSPCVWGEADGRGFIRRLLHRTVIGRWIVDKFWWVLRNDVETLNGFDKDPRIAPLKPWCDPFYMGNGLSILNYDHEFFDLVRTGKITVHIADIERLSGKKIHLSNGKTLEADALFCATGWNPTVSLPFQPPSLAASLGLPHYDADDEQYFAAADSEIMAQFPRLKRQPEQKAKPMPGSVEAISETINKKPHAPNTPYELYRFMIPVSHTGKRNIAFAGSLQNLASTSSAYIQSLWITAFFDSKLTLDPTDRESKEVRRETTLWARFGRWRYPAGFGAHYPDFVFDTLPYFDVLLQDLGLKNKRKGGLRELVEAYGPKNYRGLLDELKVSGRGTDLKNEL</sequence>
<dbReference type="EMBL" id="JAWDJW010000693">
    <property type="protein sequence ID" value="KAK3080183.1"/>
    <property type="molecule type" value="Genomic_DNA"/>
</dbReference>
<comment type="caution">
    <text evidence="1">The sequence shown here is derived from an EMBL/GenBank/DDBJ whole genome shotgun (WGS) entry which is preliminary data.</text>
</comment>
<protein>
    <submittedName>
        <fullName evidence="1">Uncharacterized protein</fullName>
    </submittedName>
</protein>